<gene>
    <name evidence="3" type="ORF">FRC53_08750</name>
</gene>
<comment type="caution">
    <text evidence="3">The sequence shown here is derived from an EMBL/GenBank/DDBJ whole genome shotgun (WGS) entry which is preliminary data.</text>
</comment>
<evidence type="ECO:0000313" key="3">
    <source>
        <dbReference type="EMBL" id="MQM73483.1"/>
    </source>
</evidence>
<name>A0A6L5GTH3_9FIRM</name>
<dbReference type="Gene3D" id="2.160.10.10">
    <property type="entry name" value="Hexapeptide repeat proteins"/>
    <property type="match status" value="1"/>
</dbReference>
<proteinExistence type="predicted"/>
<dbReference type="Pfam" id="PF04480">
    <property type="entry name" value="DUF559"/>
    <property type="match status" value="1"/>
</dbReference>
<dbReference type="InterPro" id="IPR001451">
    <property type="entry name" value="Hexapep"/>
</dbReference>
<dbReference type="InterPro" id="IPR047324">
    <property type="entry name" value="LbH_gamma_CA-like"/>
</dbReference>
<protein>
    <submittedName>
        <fullName evidence="3">DUF559 domain-containing protein</fullName>
    </submittedName>
</protein>
<evidence type="ECO:0000313" key="4">
    <source>
        <dbReference type="Proteomes" id="UP000473648"/>
    </source>
</evidence>
<dbReference type="InterPro" id="IPR007569">
    <property type="entry name" value="DUF559"/>
</dbReference>
<feature type="compositionally biased region" description="Basic and acidic residues" evidence="1">
    <location>
        <begin position="353"/>
        <end position="375"/>
    </location>
</feature>
<dbReference type="PANTHER" id="PTHR13061:SF29">
    <property type="entry name" value="GAMMA CARBONIC ANHYDRASE-LIKE 1, MITOCHONDRIAL-RELATED"/>
    <property type="match status" value="1"/>
</dbReference>
<dbReference type="PANTHER" id="PTHR13061">
    <property type="entry name" value="DYNACTIN SUBUNIT P25"/>
    <property type="match status" value="1"/>
</dbReference>
<feature type="domain" description="DUF559" evidence="2">
    <location>
        <begin position="14"/>
        <end position="112"/>
    </location>
</feature>
<dbReference type="EMBL" id="VOGB01000005">
    <property type="protein sequence ID" value="MQM73483.1"/>
    <property type="molecule type" value="Genomic_DNA"/>
</dbReference>
<dbReference type="CDD" id="cd04645">
    <property type="entry name" value="LbH_gamma_CA_like"/>
    <property type="match status" value="1"/>
</dbReference>
<organism evidence="3 4">
    <name type="scientific">Candidatus Pseudoramibacter fermentans</name>
    <dbReference type="NCBI Taxonomy" id="2594427"/>
    <lineage>
        <taxon>Bacteria</taxon>
        <taxon>Bacillati</taxon>
        <taxon>Bacillota</taxon>
        <taxon>Clostridia</taxon>
        <taxon>Eubacteriales</taxon>
        <taxon>Eubacteriaceae</taxon>
        <taxon>Pseudoramibacter</taxon>
    </lineage>
</organism>
<keyword evidence="4" id="KW-1185">Reference proteome</keyword>
<feature type="compositionally biased region" description="Low complexity" evidence="1">
    <location>
        <begin position="337"/>
        <end position="352"/>
    </location>
</feature>
<dbReference type="SUPFAM" id="SSF51161">
    <property type="entry name" value="Trimeric LpxA-like enzymes"/>
    <property type="match status" value="1"/>
</dbReference>
<dbReference type="InterPro" id="IPR050484">
    <property type="entry name" value="Transf_Hexapept/Carb_Anhydrase"/>
</dbReference>
<accession>A0A6L5GTH3</accession>
<dbReference type="AlphaFoldDB" id="A0A6L5GTH3"/>
<feature type="region of interest" description="Disordered" evidence="1">
    <location>
        <begin position="286"/>
        <end position="375"/>
    </location>
</feature>
<evidence type="ECO:0000256" key="1">
    <source>
        <dbReference type="SAM" id="MobiDB-lite"/>
    </source>
</evidence>
<reference evidence="3" key="1">
    <citation type="journal article" date="2020" name="Appl. Environ. Microbiol.">
        <title>Medium-Chain Fatty Acid Synthesis by 'Candidatus Weimeria bifida' gen. nov., sp. nov., and 'Candidatus Pseudoramibacter fermentans' sp. nov.</title>
        <authorList>
            <person name="Scarborough M.J."/>
            <person name="Myers K.S."/>
            <person name="Donohue T.J."/>
            <person name="Noguera D.R."/>
        </authorList>
    </citation>
    <scope>NUCLEOTIDE SEQUENCE</scope>
    <source>
        <strain evidence="3">EUB1.1</strain>
    </source>
</reference>
<dbReference type="Pfam" id="PF14602">
    <property type="entry name" value="Hexapep_2"/>
    <property type="match status" value="1"/>
</dbReference>
<evidence type="ECO:0000259" key="2">
    <source>
        <dbReference type="Pfam" id="PF04480"/>
    </source>
</evidence>
<dbReference type="InterPro" id="IPR011004">
    <property type="entry name" value="Trimer_LpxA-like_sf"/>
</dbReference>
<dbReference type="Proteomes" id="UP000473648">
    <property type="component" value="Unassembled WGS sequence"/>
</dbReference>
<sequence>MSDNFKQPTVEDFERMSSPQEKRLWADFLKDKAAAHFQRSIMAGMDHFLFYCPKGEFVVELEKFHHFSDSAGTGSGRKGDALRSMGLKLLSFTYREVDADFDGVCFKINKTIERAKNQKSLVDIPHRRRLPLDDDETVHANSGYKVTVSGDYKLEGREDFAKRKADEGTYTGNADLLKNVADDVSGGTYGGNAAVMGGFSTDVPTYGGNAGITDSLGSASDVPTYGGNSGITDSLGKTADVTTYSGNAHILKNDDTDAPDGYTYNQYNKRPIEDIPLKGNWQRVKAAKAAEKDDAGEPEAEAYSGASARPEAPAPEPVTEPAPAAEAAPEPAPDPAPAITHTPAAAAALKAAVEPETRRPEMTDKPKAAPARKPDKHIFIAKNATVVGDVRIGEDSSIWYSAVVRGDQAPITIGDRTNVQDGSVVHVDIKTPTIIGDGVTIGHNCTIHGCDIGDNVLIGMGATVMNRADIPDNCIVGAGALVTQGKTFPEGSLILGSPAKAVRSLTDEEIQGIRDNAAEYIELMDNEEGQDFEAIPGGFVKTLD</sequence>